<dbReference type="GO" id="GO:0005634">
    <property type="term" value="C:nucleus"/>
    <property type="evidence" value="ECO:0007669"/>
    <property type="project" value="InterPro"/>
</dbReference>
<organism evidence="2 3">
    <name type="scientific">Stichopus japonicus</name>
    <name type="common">Sea cucumber</name>
    <dbReference type="NCBI Taxonomy" id="307972"/>
    <lineage>
        <taxon>Eukaryota</taxon>
        <taxon>Metazoa</taxon>
        <taxon>Echinodermata</taxon>
        <taxon>Eleutherozoa</taxon>
        <taxon>Echinozoa</taxon>
        <taxon>Holothuroidea</taxon>
        <taxon>Aspidochirotacea</taxon>
        <taxon>Aspidochirotida</taxon>
        <taxon>Stichopodidae</taxon>
        <taxon>Apostichopus</taxon>
    </lineage>
</organism>
<protein>
    <submittedName>
        <fullName evidence="2">Uncharacterized protein</fullName>
    </submittedName>
</protein>
<dbReference type="GO" id="GO:0000981">
    <property type="term" value="F:DNA-binding transcription factor activity, RNA polymerase II-specific"/>
    <property type="evidence" value="ECO:0007669"/>
    <property type="project" value="TreeGrafter"/>
</dbReference>
<dbReference type="OrthoDB" id="10671581at2759"/>
<dbReference type="PANTHER" id="PTHR11492">
    <property type="entry name" value="NUCLEAR FACTOR I"/>
    <property type="match status" value="1"/>
</dbReference>
<feature type="region of interest" description="Disordered" evidence="1">
    <location>
        <begin position="286"/>
        <end position="312"/>
    </location>
</feature>
<accession>A0A2G8KB53</accession>
<gene>
    <name evidence="2" type="ORF">BSL78_17935</name>
</gene>
<comment type="caution">
    <text evidence="2">The sequence shown here is derived from an EMBL/GenBank/DDBJ whole genome shotgun (WGS) entry which is preliminary data.</text>
</comment>
<dbReference type="PANTHER" id="PTHR11492:SF8">
    <property type="entry name" value="NUCLEAR FACTOR I, ISOFORM B"/>
    <property type="match status" value="1"/>
</dbReference>
<dbReference type="AlphaFoldDB" id="A0A2G8KB53"/>
<evidence type="ECO:0000256" key="1">
    <source>
        <dbReference type="SAM" id="MobiDB-lite"/>
    </source>
</evidence>
<proteinExistence type="predicted"/>
<evidence type="ECO:0000313" key="2">
    <source>
        <dbReference type="EMBL" id="PIK45212.1"/>
    </source>
</evidence>
<dbReference type="Proteomes" id="UP000230750">
    <property type="component" value="Unassembled WGS sequence"/>
</dbReference>
<dbReference type="EMBL" id="MRZV01000727">
    <property type="protein sequence ID" value="PIK45212.1"/>
    <property type="molecule type" value="Genomic_DNA"/>
</dbReference>
<sequence length="415" mass="43402">MGNELVSATAGELENMQYYAFNNSRQHADLSNSIAIRRSFPGVSITGGMKRVKRNSSTISSADEDGESIDEDGMLVYGRSPANSISSHGSTCTWQGDIEQGSSPMEPSQNIVPMKHQRTSEKPTSFVAVQASSIRPLKISPKIEPGTMQQSCCIPNGIHQGDHGNSLQGAVTTISNQHAVSAFVQASSSHADAGPLADFVQLVCHQDRLVRAGLELSATGSASKIAGFIPSTMLPPPPPPPVARPIAIATSIGQTGALSNSNQLQHNTVANISAVTTVPVSIQATTTSAVSNPAPPTSNHPSSSPTSPAPPVSSSMILSYANGSPMSFSPTSFPLFTSPVATPRNTPRSTPIPKWNVPLISLDESVDYQMMAGLLPSSAVEEHALLHSENRFVPVSITESMETGGGSSVPTTPTK</sequence>
<keyword evidence="3" id="KW-1185">Reference proteome</keyword>
<evidence type="ECO:0000313" key="3">
    <source>
        <dbReference type="Proteomes" id="UP000230750"/>
    </source>
</evidence>
<dbReference type="InterPro" id="IPR000647">
    <property type="entry name" value="CTF/NFI"/>
</dbReference>
<name>A0A2G8KB53_STIJA</name>
<dbReference type="GO" id="GO:0000978">
    <property type="term" value="F:RNA polymerase II cis-regulatory region sequence-specific DNA binding"/>
    <property type="evidence" value="ECO:0007669"/>
    <property type="project" value="TreeGrafter"/>
</dbReference>
<reference evidence="2 3" key="1">
    <citation type="journal article" date="2017" name="PLoS Biol.">
        <title>The sea cucumber genome provides insights into morphological evolution and visceral regeneration.</title>
        <authorList>
            <person name="Zhang X."/>
            <person name="Sun L."/>
            <person name="Yuan J."/>
            <person name="Sun Y."/>
            <person name="Gao Y."/>
            <person name="Zhang L."/>
            <person name="Li S."/>
            <person name="Dai H."/>
            <person name="Hamel J.F."/>
            <person name="Liu C."/>
            <person name="Yu Y."/>
            <person name="Liu S."/>
            <person name="Lin W."/>
            <person name="Guo K."/>
            <person name="Jin S."/>
            <person name="Xu P."/>
            <person name="Storey K.B."/>
            <person name="Huan P."/>
            <person name="Zhang T."/>
            <person name="Zhou Y."/>
            <person name="Zhang J."/>
            <person name="Lin C."/>
            <person name="Li X."/>
            <person name="Xing L."/>
            <person name="Huo D."/>
            <person name="Sun M."/>
            <person name="Wang L."/>
            <person name="Mercier A."/>
            <person name="Li F."/>
            <person name="Yang H."/>
            <person name="Xiang J."/>
        </authorList>
    </citation>
    <scope>NUCLEOTIDE SEQUENCE [LARGE SCALE GENOMIC DNA]</scope>
    <source>
        <strain evidence="2">Shaxun</strain>
        <tissue evidence="2">Muscle</tissue>
    </source>
</reference>